<protein>
    <submittedName>
        <fullName evidence="1">Uncharacterized protein</fullName>
    </submittedName>
</protein>
<proteinExistence type="predicted"/>
<feature type="non-terminal residue" evidence="1">
    <location>
        <position position="1"/>
    </location>
</feature>
<organism evidence="1">
    <name type="scientific">hydrothermal vent metagenome</name>
    <dbReference type="NCBI Taxonomy" id="652676"/>
    <lineage>
        <taxon>unclassified sequences</taxon>
        <taxon>metagenomes</taxon>
        <taxon>ecological metagenomes</taxon>
    </lineage>
</organism>
<dbReference type="Gene3D" id="1.25.40.10">
    <property type="entry name" value="Tetratricopeptide repeat domain"/>
    <property type="match status" value="1"/>
</dbReference>
<name>A0A3B0ZX90_9ZZZZ</name>
<accession>A0A3B0ZX90</accession>
<sequence length="276" mass="30998">QQFERASERLSGGGLFVQWLALNQFDARSLSIVLRSFEQVFPQAMLFVDGFRVGLVGPKDEFGGAPAVLANLKRLSVEQQAAVTGGEGGWTWLGRFWGTINEGEGVVQDEWAPQLEYALPRLRFSDGGALPQLLASLLNKRPRLDDAMALLQIADNQRVQFERSYVATGLAVQGWLASIQGNANEAQRLMRFAYEANPQDRWIGFDRADAMWLTFSGMMAQGRDERQSLRAILQIRPDHEMALKAMWQLELREGNVVQAEAYRMQIKVISPLGRDI</sequence>
<dbReference type="EMBL" id="UOFQ01000205">
    <property type="protein sequence ID" value="VAW90539.1"/>
    <property type="molecule type" value="Genomic_DNA"/>
</dbReference>
<evidence type="ECO:0000313" key="1">
    <source>
        <dbReference type="EMBL" id="VAW90539.1"/>
    </source>
</evidence>
<reference evidence="1" key="1">
    <citation type="submission" date="2018-06" db="EMBL/GenBank/DDBJ databases">
        <authorList>
            <person name="Zhirakovskaya E."/>
        </authorList>
    </citation>
    <scope>NUCLEOTIDE SEQUENCE</scope>
</reference>
<dbReference type="InterPro" id="IPR011990">
    <property type="entry name" value="TPR-like_helical_dom_sf"/>
</dbReference>
<gene>
    <name evidence="1" type="ORF">MNBD_GAMMA17-386</name>
</gene>
<dbReference type="AlphaFoldDB" id="A0A3B0ZX90"/>